<sequence length="165" mass="17604">MGRETPGIGGGKAIVRLVRRNRHGETVSLMPLVLAGLLLLLAALGTTGAVVASKNRAPAPQAQRGGDRKYAALPMMTFGLGGGDARMVDVKVLLEVDPSVDGKVADPYVPRISDQLSDRLRQIDPQQLTGADGAMLMKTTIAGVLDRELRGVRVKEILLDRMVVR</sequence>
<dbReference type="KEGG" id="azm:DM194_16635"/>
<dbReference type="Proteomes" id="UP000249605">
    <property type="component" value="Plasmid unnamed1"/>
</dbReference>
<organism evidence="2 3">
    <name type="scientific">Azospirillum ramasamyi</name>
    <dbReference type="NCBI Taxonomy" id="682998"/>
    <lineage>
        <taxon>Bacteria</taxon>
        <taxon>Pseudomonadati</taxon>
        <taxon>Pseudomonadota</taxon>
        <taxon>Alphaproteobacteria</taxon>
        <taxon>Rhodospirillales</taxon>
        <taxon>Azospirillaceae</taxon>
        <taxon>Azospirillum</taxon>
    </lineage>
</organism>
<keyword evidence="1" id="KW-0812">Transmembrane</keyword>
<gene>
    <name evidence="2" type="ORF">DM194_16635</name>
</gene>
<reference evidence="2 3" key="1">
    <citation type="submission" date="2018-06" db="EMBL/GenBank/DDBJ databases">
        <title>Complete genome sequencing of Azospirillum sp. M2T2B2.</title>
        <authorList>
            <person name="Heo J."/>
            <person name="Kim S.-J."/>
            <person name="Kwon S.-W."/>
            <person name="Anandham R."/>
        </authorList>
    </citation>
    <scope>NUCLEOTIDE SEQUENCE [LARGE SCALE GENOMIC DNA]</scope>
    <source>
        <strain evidence="2 3">M2T2B2</strain>
        <plasmid evidence="2 3">unnamed1</plasmid>
    </source>
</reference>
<evidence type="ECO:0000313" key="3">
    <source>
        <dbReference type="Proteomes" id="UP000249605"/>
    </source>
</evidence>
<accession>A0A2U9SA80</accession>
<protein>
    <submittedName>
        <fullName evidence="2">Uncharacterized protein</fullName>
    </submittedName>
</protein>
<dbReference type="AlphaFoldDB" id="A0A2U9SA80"/>
<keyword evidence="2" id="KW-0614">Plasmid</keyword>
<name>A0A2U9SA80_9PROT</name>
<keyword evidence="1" id="KW-1133">Transmembrane helix</keyword>
<feature type="transmembrane region" description="Helical" evidence="1">
    <location>
        <begin position="29"/>
        <end position="52"/>
    </location>
</feature>
<proteinExistence type="predicted"/>
<evidence type="ECO:0000256" key="1">
    <source>
        <dbReference type="SAM" id="Phobius"/>
    </source>
</evidence>
<keyword evidence="1" id="KW-0472">Membrane</keyword>
<evidence type="ECO:0000313" key="2">
    <source>
        <dbReference type="EMBL" id="AWU95891.1"/>
    </source>
</evidence>
<keyword evidence="3" id="KW-1185">Reference proteome</keyword>
<dbReference type="EMBL" id="CP029830">
    <property type="protein sequence ID" value="AWU95891.1"/>
    <property type="molecule type" value="Genomic_DNA"/>
</dbReference>
<geneLocation type="plasmid" evidence="2 3">
    <name>unnamed1</name>
</geneLocation>
<dbReference type="OrthoDB" id="7304420at2"/>